<evidence type="ECO:0000313" key="5">
    <source>
        <dbReference type="EMBL" id="QBI20571.1"/>
    </source>
</evidence>
<dbReference type="KEGG" id="erz:ER308_14045"/>
<evidence type="ECO:0000313" key="6">
    <source>
        <dbReference type="Proteomes" id="UP000291469"/>
    </source>
</evidence>
<feature type="region of interest" description="Disordered" evidence="3">
    <location>
        <begin position="1"/>
        <end position="28"/>
    </location>
</feature>
<dbReference type="SMART" id="SM01008">
    <property type="entry name" value="Ald_Xan_dh_C"/>
    <property type="match status" value="1"/>
</dbReference>
<dbReference type="InterPro" id="IPR036856">
    <property type="entry name" value="Ald_Oxase/Xan_DH_a/b_sf"/>
</dbReference>
<dbReference type="Gene3D" id="3.90.1170.50">
    <property type="entry name" value="Aldehyde oxidase/xanthine dehydrogenase, a/b hammerhead"/>
    <property type="match status" value="1"/>
</dbReference>
<gene>
    <name evidence="5" type="ORF">ER308_14045</name>
</gene>
<dbReference type="InterPro" id="IPR000674">
    <property type="entry name" value="Ald_Oxase/Xan_DH_a/b"/>
</dbReference>
<organism evidence="5 6">
    <name type="scientific">Egibacter rhizosphaerae</name>
    <dbReference type="NCBI Taxonomy" id="1670831"/>
    <lineage>
        <taxon>Bacteria</taxon>
        <taxon>Bacillati</taxon>
        <taxon>Actinomycetota</taxon>
        <taxon>Nitriliruptoria</taxon>
        <taxon>Egibacterales</taxon>
        <taxon>Egibacteraceae</taxon>
        <taxon>Egibacter</taxon>
    </lineage>
</organism>
<dbReference type="Gene3D" id="3.30.365.10">
    <property type="entry name" value="Aldehyde oxidase/xanthine dehydrogenase, molybdopterin binding domain"/>
    <property type="match status" value="4"/>
</dbReference>
<evidence type="ECO:0000256" key="1">
    <source>
        <dbReference type="ARBA" id="ARBA00022505"/>
    </source>
</evidence>
<feature type="domain" description="Aldehyde oxidase/xanthine dehydrogenase a/b hammerhead" evidence="4">
    <location>
        <begin position="35"/>
        <end position="144"/>
    </location>
</feature>
<dbReference type="InterPro" id="IPR008274">
    <property type="entry name" value="AldOxase/xan_DH_MoCoBD1"/>
</dbReference>
<proteinExistence type="predicted"/>
<dbReference type="Pfam" id="PF01315">
    <property type="entry name" value="Ald_Xan_dh_C"/>
    <property type="match status" value="1"/>
</dbReference>
<dbReference type="InterPro" id="IPR037165">
    <property type="entry name" value="AldOxase/xan_DH_Mopterin-bd_sf"/>
</dbReference>
<dbReference type="EMBL" id="CP036402">
    <property type="protein sequence ID" value="QBI20571.1"/>
    <property type="molecule type" value="Genomic_DNA"/>
</dbReference>
<evidence type="ECO:0000256" key="2">
    <source>
        <dbReference type="ARBA" id="ARBA00023002"/>
    </source>
</evidence>
<sequence length="774" mass="81521">MESSSSLAGSGNVPGDGRVPGAGAAPRREDARFITGRARYVENLDVPGAGWAQFVRSPVAHARLGEIDTAEAAAMPGVLAVHHAGDLDLPDLPAPDGLTTLDRPVLARDVVRFVGEAVAIVVAESRAAAEDAAELVMVDYEPLESVTDPEDALAEDAPVLFPGHGTNLVVERDDGDEDPLADAELVVEGRFENQRVAAVPLEPNAALVVPEGDGLTAWVSTQVPFRIRDQLADAVGLDREKVAVVAPDVGGGFGAKLLCYPEYVAVAAVARRLGRPVRWVEGRSESMSAMAHGRGHIQHVRVGARRDGTLTGFAIDVVTDAGAYPTLSGLRMPGRSYLMACGPYRVPRVGFRARTVATTTTPIAAYRGAGRPEATALVERAVDLVAAELGLDPAEVRRRNLLPPEAFPHETATGATYDGGDYPGVLEQALHRVDYEALRREQAERRAAGDRALLGIGLSTYVEVTGSVGDEFADVEVTPDEIVVRIGVSPHGQGHETAFAQVVSGLFGVSPGDVRVVHSDTREVGSGKGTMGSRSLQIGGSAAVQSARSVVARARRLVAHLREASVDDVELDGTGGLWVRGSPETRIGWFELAELAADPDRLPAGTEPGLRAAETFTQERPTYPSGTHVAVVEVDADTGFVSLRQFLAADDAGRVLNPLLAEGQRHGGLAQGIAQALFEELPYDEDGNPLAANLINYLVPGAPDLPDFDLLTPETPTDLNPLGARGVGEATTIGSPPAVQNAAVDALAHLGVRHVDLPLTPQRVWRALREATTA</sequence>
<dbReference type="SUPFAM" id="SSF56003">
    <property type="entry name" value="Molybdenum cofactor-binding domain"/>
    <property type="match status" value="1"/>
</dbReference>
<dbReference type="Proteomes" id="UP000291469">
    <property type="component" value="Chromosome"/>
</dbReference>
<accession>A0A411YHH7</accession>
<dbReference type="PANTHER" id="PTHR11908">
    <property type="entry name" value="XANTHINE DEHYDROGENASE"/>
    <property type="match status" value="1"/>
</dbReference>
<dbReference type="GO" id="GO:0016491">
    <property type="term" value="F:oxidoreductase activity"/>
    <property type="evidence" value="ECO:0007669"/>
    <property type="project" value="UniProtKB-KW"/>
</dbReference>
<dbReference type="Pfam" id="PF02738">
    <property type="entry name" value="MoCoBD_1"/>
    <property type="match status" value="1"/>
</dbReference>
<dbReference type="InterPro" id="IPR016208">
    <property type="entry name" value="Ald_Oxase/xanthine_DH-like"/>
</dbReference>
<dbReference type="PANTHER" id="PTHR11908:SF132">
    <property type="entry name" value="ALDEHYDE OXIDASE 1-RELATED"/>
    <property type="match status" value="1"/>
</dbReference>
<protein>
    <submittedName>
        <fullName evidence="5">Xanthine dehydrogenase family protein molybdopterin-binding subunit</fullName>
    </submittedName>
</protein>
<evidence type="ECO:0000259" key="4">
    <source>
        <dbReference type="SMART" id="SM01008"/>
    </source>
</evidence>
<reference evidence="5 6" key="1">
    <citation type="submission" date="2019-01" db="EMBL/GenBank/DDBJ databases">
        <title>Egibacter rhizosphaerae EGI 80759T.</title>
        <authorList>
            <person name="Chen D.-D."/>
            <person name="Tian Y."/>
            <person name="Jiao J.-Y."/>
            <person name="Zhang X.-T."/>
            <person name="Zhang Y.-G."/>
            <person name="Zhang Y."/>
            <person name="Xiao M."/>
            <person name="Shu W.-S."/>
            <person name="Li W.-J."/>
        </authorList>
    </citation>
    <scope>NUCLEOTIDE SEQUENCE [LARGE SCALE GENOMIC DNA]</scope>
    <source>
        <strain evidence="5 6">EGI 80759</strain>
    </source>
</reference>
<name>A0A411YHH7_9ACTN</name>
<dbReference type="InterPro" id="IPR046867">
    <property type="entry name" value="AldOxase/xan_DH_MoCoBD2"/>
</dbReference>
<keyword evidence="2" id="KW-0560">Oxidoreductase</keyword>
<dbReference type="OrthoDB" id="135295at2"/>
<dbReference type="Pfam" id="PF20256">
    <property type="entry name" value="MoCoBD_2"/>
    <property type="match status" value="1"/>
</dbReference>
<keyword evidence="1" id="KW-0500">Molybdenum</keyword>
<dbReference type="RefSeq" id="WP_131155566.1">
    <property type="nucleotide sequence ID" value="NZ_CP036402.1"/>
</dbReference>
<dbReference type="GO" id="GO:0005506">
    <property type="term" value="F:iron ion binding"/>
    <property type="evidence" value="ECO:0007669"/>
    <property type="project" value="InterPro"/>
</dbReference>
<dbReference type="SUPFAM" id="SSF54665">
    <property type="entry name" value="CO dehydrogenase molybdoprotein N-domain-like"/>
    <property type="match status" value="1"/>
</dbReference>
<evidence type="ECO:0000256" key="3">
    <source>
        <dbReference type="SAM" id="MobiDB-lite"/>
    </source>
</evidence>
<keyword evidence="6" id="KW-1185">Reference proteome</keyword>
<dbReference type="AlphaFoldDB" id="A0A411YHH7"/>